<dbReference type="SUPFAM" id="SSF53623">
    <property type="entry name" value="MurD-like peptide ligases, catalytic domain"/>
    <property type="match status" value="1"/>
</dbReference>
<keyword evidence="2" id="KW-0547">Nucleotide-binding</keyword>
<evidence type="ECO:0000313" key="6">
    <source>
        <dbReference type="EMBL" id="SMX81595.1"/>
    </source>
</evidence>
<dbReference type="InterPro" id="IPR036615">
    <property type="entry name" value="Mur_ligase_C_dom_sf"/>
</dbReference>
<accession>A0A2H1J2B1</accession>
<dbReference type="PANTHER" id="PTHR43024">
    <property type="entry name" value="UDP-N-ACETYLMURAMOYL-TRIPEPTIDE--D-ALANYL-D-ALANINE LIGASE"/>
    <property type="match status" value="1"/>
</dbReference>
<gene>
    <name evidence="6" type="ORF">BAUR920_01659</name>
</gene>
<dbReference type="Gene3D" id="3.90.190.20">
    <property type="entry name" value="Mur ligase, C-terminal domain"/>
    <property type="match status" value="1"/>
</dbReference>
<dbReference type="GO" id="GO:0005524">
    <property type="term" value="F:ATP binding"/>
    <property type="evidence" value="ECO:0007669"/>
    <property type="project" value="UniProtKB-KW"/>
</dbReference>
<dbReference type="InterPro" id="IPR032675">
    <property type="entry name" value="LRR_dom_sf"/>
</dbReference>
<dbReference type="InterPro" id="IPR026906">
    <property type="entry name" value="LRR_5"/>
</dbReference>
<dbReference type="InterPro" id="IPR036565">
    <property type="entry name" value="Mur-like_cat_sf"/>
</dbReference>
<dbReference type="InterPro" id="IPR013221">
    <property type="entry name" value="Mur_ligase_cen"/>
</dbReference>
<feature type="domain" description="Mur ligase central" evidence="5">
    <location>
        <begin position="562"/>
        <end position="749"/>
    </location>
</feature>
<dbReference type="Pfam" id="PF02875">
    <property type="entry name" value="Mur_ligase_C"/>
    <property type="match status" value="1"/>
</dbReference>
<dbReference type="Proteomes" id="UP000234289">
    <property type="component" value="Unassembled WGS sequence"/>
</dbReference>
<evidence type="ECO:0000256" key="2">
    <source>
        <dbReference type="ARBA" id="ARBA00022741"/>
    </source>
</evidence>
<dbReference type="Pfam" id="PF13306">
    <property type="entry name" value="LRR_5"/>
    <property type="match status" value="2"/>
</dbReference>
<keyword evidence="1" id="KW-0436">Ligase</keyword>
<evidence type="ECO:0000256" key="3">
    <source>
        <dbReference type="ARBA" id="ARBA00022840"/>
    </source>
</evidence>
<reference evidence="7" key="1">
    <citation type="submission" date="2017-03" db="EMBL/GenBank/DDBJ databases">
        <authorList>
            <person name="Monnet C."/>
        </authorList>
    </citation>
    <scope>NUCLEOTIDE SEQUENCE [LARGE SCALE GENOMIC DNA]</scope>
    <source>
        <strain evidence="7">CNRZ 920</strain>
    </source>
</reference>
<dbReference type="SUPFAM" id="SSF52058">
    <property type="entry name" value="L domain-like"/>
    <property type="match status" value="1"/>
</dbReference>
<dbReference type="RefSeq" id="WP_101639032.1">
    <property type="nucleotide sequence ID" value="NZ_FXZG01000008.1"/>
</dbReference>
<dbReference type="SUPFAM" id="SSF53244">
    <property type="entry name" value="MurD-like peptide ligases, peptide-binding domain"/>
    <property type="match status" value="1"/>
</dbReference>
<dbReference type="InterPro" id="IPR004101">
    <property type="entry name" value="Mur_ligase_C"/>
</dbReference>
<dbReference type="Gene3D" id="3.80.10.10">
    <property type="entry name" value="Ribonuclease Inhibitor"/>
    <property type="match status" value="3"/>
</dbReference>
<organism evidence="6 7">
    <name type="scientific">Brevibacterium aurantiacum</name>
    <dbReference type="NCBI Taxonomy" id="273384"/>
    <lineage>
        <taxon>Bacteria</taxon>
        <taxon>Bacillati</taxon>
        <taxon>Actinomycetota</taxon>
        <taxon>Actinomycetes</taxon>
        <taxon>Micrococcales</taxon>
        <taxon>Brevibacteriaceae</taxon>
        <taxon>Brevibacterium</taxon>
    </lineage>
</organism>
<evidence type="ECO:0000256" key="1">
    <source>
        <dbReference type="ARBA" id="ARBA00022598"/>
    </source>
</evidence>
<evidence type="ECO:0000313" key="7">
    <source>
        <dbReference type="Proteomes" id="UP000234289"/>
    </source>
</evidence>
<dbReference type="AlphaFoldDB" id="A0A2H1J2B1"/>
<sequence>MHKARVAGGTIVETKDYPNPDVVADMTDSVLAAGSSHSDSVLVLGGLTREVLKEHRSIVDAIGAMTPGWSKVIAFGPKAKEFVGLASQSGLSVTPIVGRYSLRDAIVSHWKSSESPILAVASSRGPNLAWAIDDALGTAFSLKATSTARRSTRVVASHSEFDLVSGFGAVAVRASQECRELVLPSTVAGMGLLAIRQAAYRGLALTSAMMSAPLRTIGASAFRDCRSLSAVVLPATLTLIGSRSFQDATQLTQVTIPDSVTTIGPRAFAGCTSLEQVTMPSGQVSIARDAFDGCHPNLRLCVVEGSPAEKWAQRRNISVCRRSAQVDQSPLGTYPHDTRRIRHKGIEYRVLPGGMLEAWNPAAKLPRVVSLPAEVDGHPVRGIGSGFVDSHSTIEVLELPPTITWISSHAFSPESRLSRVRLSGPLQALGEGPTAEQLVKYNADRARDVDSVRLSLRMICSLLQIELPSSLEYMADESLTTLSASMLTSGKDGLHFSRARTLTPKTVGRLTSRGVRAFVSTGPIRSHDGMPIPYVYHPDPVGAFEKLCAWFASQYSARTIAVTGSIGKTSTKEMIQRVSSTTRRTLFSAKNQNGLLQVGRYVQKLTDKTEVYVQETGAGAPRLVERSARILRPDAFVITNIGLNHIAKYGGDQDRLLADKLSLDTYMPDSGVAFVNYDDPKLRTAEINHRILSYGVDSRDTDYWAEDIVERSGQLEFTIVEAESDTRQDVTVHSYGRHNVSNAVAAFAVGRWLRIPLEKIVEGIAGYKGEGLRQNLTEIDGRKVLVDCYNSSEVAIGSTADALQSLPVDTAGRRIYVVADIDDKLGDITEEVHRRVGRELAGRSEIDRFYLFGPHAAWAAEELRSRGRDVVGTTDREQLNERLERDLTDRDVVAFKGGQQMALSITIDRLFGTAFVLSDGDVLEERGTEIADDGVQYRLIDEYGVELRKVKPEDERTQLDVVSTLQGHPVLMIGRSACARTNIKAVRIPGPVSTIAQAAFFQARELEEIELPSTLRTIGSSAFNGCSSLRELVIPEGATTIGHRAFYRCVNLERLVLPSTVRTIESEVLLHCNALTVECPAGSYAEQFLRQEYPQVELVSV</sequence>
<feature type="domain" description="Mur ligase C-terminal" evidence="4">
    <location>
        <begin position="778"/>
        <end position="897"/>
    </location>
</feature>
<dbReference type="GO" id="GO:0016881">
    <property type="term" value="F:acid-amino acid ligase activity"/>
    <property type="evidence" value="ECO:0007669"/>
    <property type="project" value="InterPro"/>
</dbReference>
<evidence type="ECO:0000259" key="4">
    <source>
        <dbReference type="Pfam" id="PF02875"/>
    </source>
</evidence>
<dbReference type="EMBL" id="FXZG01000008">
    <property type="protein sequence ID" value="SMX81595.1"/>
    <property type="molecule type" value="Genomic_DNA"/>
</dbReference>
<dbReference type="PANTHER" id="PTHR43024:SF1">
    <property type="entry name" value="UDP-N-ACETYLMURAMOYL-TRIPEPTIDE--D-ALANYL-D-ALANINE LIGASE"/>
    <property type="match status" value="1"/>
</dbReference>
<keyword evidence="3" id="KW-0067">ATP-binding</keyword>
<evidence type="ECO:0000259" key="5">
    <source>
        <dbReference type="Pfam" id="PF08245"/>
    </source>
</evidence>
<protein>
    <submittedName>
        <fullName evidence="6">UDP-N-acetylmuramyl pentapeptide synthase</fullName>
    </submittedName>
</protein>
<dbReference type="Gene3D" id="3.40.1190.10">
    <property type="entry name" value="Mur-like, catalytic domain"/>
    <property type="match status" value="1"/>
</dbReference>
<dbReference type="Pfam" id="PF08245">
    <property type="entry name" value="Mur_ligase_M"/>
    <property type="match status" value="1"/>
</dbReference>
<name>A0A2H1J2B1_BREAU</name>
<proteinExistence type="predicted"/>
<dbReference type="InterPro" id="IPR051046">
    <property type="entry name" value="MurCDEF_CellWall_CoF430Synth"/>
</dbReference>